<dbReference type="CDD" id="cd00093">
    <property type="entry name" value="HTH_XRE"/>
    <property type="match status" value="1"/>
</dbReference>
<protein>
    <recommendedName>
        <fullName evidence="1">HTH cro/C1-type domain-containing protein</fullName>
    </recommendedName>
</protein>
<dbReference type="Proteomes" id="UP000299794">
    <property type="component" value="Unassembled WGS sequence"/>
</dbReference>
<name>A0A4P5ZG44_PLAAG</name>
<gene>
    <name evidence="2" type="ORF">PA905_33490</name>
</gene>
<comment type="caution">
    <text evidence="2">The sequence shown here is derived from an EMBL/GenBank/DDBJ whole genome shotgun (WGS) entry which is preliminary data.</text>
</comment>
<sequence>MLVSNGYIELLTNFPPRPITSEEELELTQNMIDQLLDQGKLSQDEKDYLNVLGALVYEYEQQQEPIPDIYGVELLKSLIEDNELRQKDLVSIFKTESIVSDILNGKRELTKRHIEELAKFFHVSTAVFFPRNSIRK</sequence>
<evidence type="ECO:0000313" key="2">
    <source>
        <dbReference type="EMBL" id="GDZ95110.1"/>
    </source>
</evidence>
<proteinExistence type="predicted"/>
<evidence type="ECO:0000259" key="1">
    <source>
        <dbReference type="PROSITE" id="PS50943"/>
    </source>
</evidence>
<dbReference type="PANTHER" id="PTHR40455:SF1">
    <property type="entry name" value="ANTITOXIN HIGA"/>
    <property type="match status" value="1"/>
</dbReference>
<dbReference type="AlphaFoldDB" id="A0A4P5ZG44"/>
<organism evidence="2 3">
    <name type="scientific">Planktothrix agardhii CCAP 1459/11A</name>
    <dbReference type="NCBI Taxonomy" id="282420"/>
    <lineage>
        <taxon>Bacteria</taxon>
        <taxon>Bacillati</taxon>
        <taxon>Cyanobacteriota</taxon>
        <taxon>Cyanophyceae</taxon>
        <taxon>Oscillatoriophycideae</taxon>
        <taxon>Oscillatoriales</taxon>
        <taxon>Microcoleaceae</taxon>
        <taxon>Planktothrix</taxon>
    </lineage>
</organism>
<reference evidence="3" key="1">
    <citation type="submission" date="2019-02" db="EMBL/GenBank/DDBJ databases">
        <title>Draft genome sequence of Planktothrix agardhii NIES-905.</title>
        <authorList>
            <person name="Yamaguchi H."/>
            <person name="Suzuki S."/>
            <person name="Kawachi M."/>
        </authorList>
    </citation>
    <scope>NUCLEOTIDE SEQUENCE [LARGE SCALE GENOMIC DNA]</scope>
    <source>
        <strain evidence="3">CCAP 1459/11A</strain>
    </source>
</reference>
<dbReference type="Gene3D" id="1.10.260.40">
    <property type="entry name" value="lambda repressor-like DNA-binding domains"/>
    <property type="match status" value="1"/>
</dbReference>
<dbReference type="SUPFAM" id="SSF47413">
    <property type="entry name" value="lambda repressor-like DNA-binding domains"/>
    <property type="match status" value="1"/>
</dbReference>
<dbReference type="PANTHER" id="PTHR40455">
    <property type="entry name" value="ANTITOXIN HIGA"/>
    <property type="match status" value="1"/>
</dbReference>
<dbReference type="InterPro" id="IPR010982">
    <property type="entry name" value="Lambda_DNA-bd_dom_sf"/>
</dbReference>
<dbReference type="InterPro" id="IPR001387">
    <property type="entry name" value="Cro/C1-type_HTH"/>
</dbReference>
<dbReference type="InterPro" id="IPR039060">
    <property type="entry name" value="Antitox_HigA"/>
</dbReference>
<dbReference type="GO" id="GO:0006355">
    <property type="term" value="P:regulation of DNA-templated transcription"/>
    <property type="evidence" value="ECO:0007669"/>
    <property type="project" value="InterPro"/>
</dbReference>
<evidence type="ECO:0000313" key="3">
    <source>
        <dbReference type="Proteomes" id="UP000299794"/>
    </source>
</evidence>
<accession>A0A4P5ZG44</accession>
<dbReference type="GO" id="GO:0001046">
    <property type="term" value="F:core promoter sequence-specific DNA binding"/>
    <property type="evidence" value="ECO:0007669"/>
    <property type="project" value="TreeGrafter"/>
</dbReference>
<feature type="domain" description="HTH cro/C1-type" evidence="1">
    <location>
        <begin position="75"/>
        <end position="128"/>
    </location>
</feature>
<dbReference type="EMBL" id="BJCD01000052">
    <property type="protein sequence ID" value="GDZ95110.1"/>
    <property type="molecule type" value="Genomic_DNA"/>
</dbReference>
<dbReference type="RefSeq" id="WP_026785448.1">
    <property type="nucleotide sequence ID" value="NZ_BJCD01000052.1"/>
</dbReference>
<dbReference type="PROSITE" id="PS50943">
    <property type="entry name" value="HTH_CROC1"/>
    <property type="match status" value="1"/>
</dbReference>